<proteinExistence type="predicted"/>
<evidence type="ECO:0000313" key="3">
    <source>
        <dbReference type="EMBL" id="AOG60505.1"/>
    </source>
</evidence>
<protein>
    <submittedName>
        <fullName evidence="3">Uncharacterized protein</fullName>
    </submittedName>
</protein>
<evidence type="ECO:0000256" key="2">
    <source>
        <dbReference type="SAM" id="Phobius"/>
    </source>
</evidence>
<name>A0A1B3SKR1_9MOLU</name>
<feature type="compositionally biased region" description="Basic and acidic residues" evidence="1">
    <location>
        <begin position="154"/>
        <end position="167"/>
    </location>
</feature>
<dbReference type="PATRIC" id="fig|216938.3.peg.566"/>
<dbReference type="RefSeq" id="WP_069116498.1">
    <property type="nucleotide sequence ID" value="NZ_CP017015.1"/>
</dbReference>
<dbReference type="KEGG" id="shj:SHELI_v1c05540"/>
<keyword evidence="2" id="KW-1133">Transmembrane helix</keyword>
<feature type="transmembrane region" description="Helical" evidence="2">
    <location>
        <begin position="321"/>
        <end position="341"/>
    </location>
</feature>
<sequence>MEAKSVYESIIFSLFNLIRNEKLRTKIVLNPEFRNQVITNVNNLLSLEVDYEATYKDKTWSSNFAKAVVNISKEKIKFEKPDNKSVQDSYADYSGLLTVCLNLYSVDRESLTNQLELTEEEIKYSSKVTDEMKIKYADLDQNQVGSDSSNSSKQEVEVVDSKSDKPNNENFNKNMGAGFGGAAQNGWGGFNGFGNIQDIPPKPMLDQRFYPYLTKLKGVRWYKMCLTAAMITCGITFLIPILLILVGNPLMTNDELISNSTINTIFNKKDYSSIFSKGYLLGMTNGGTYSYFYVIVTVAIMSYIIFMLVKPIRNYREKFFIPYTILIACFILLISNGLIYLGNLVPTMTGSRSIQDNIKYLLDLIAKNENIQEPSLDGADGIIQELVERFSQAQTIKMFLWINLSSLILSLLFIVVIIIINPKYDRPKIIAANQNYDYMISELMQGRKATMDESFYEPESEVRQFYEDLREKDSKNKNKDD</sequence>
<feature type="transmembrane region" description="Helical" evidence="2">
    <location>
        <begin position="398"/>
        <end position="420"/>
    </location>
</feature>
<dbReference type="Proteomes" id="UP000094378">
    <property type="component" value="Chromosome"/>
</dbReference>
<keyword evidence="2" id="KW-0472">Membrane</keyword>
<feature type="transmembrane region" description="Helical" evidence="2">
    <location>
        <begin position="225"/>
        <end position="246"/>
    </location>
</feature>
<organism evidence="3 4">
    <name type="scientific">Spiroplasma helicoides</name>
    <dbReference type="NCBI Taxonomy" id="216938"/>
    <lineage>
        <taxon>Bacteria</taxon>
        <taxon>Bacillati</taxon>
        <taxon>Mycoplasmatota</taxon>
        <taxon>Mollicutes</taxon>
        <taxon>Entomoplasmatales</taxon>
        <taxon>Spiroplasmataceae</taxon>
        <taxon>Spiroplasma</taxon>
    </lineage>
</organism>
<keyword evidence="4" id="KW-1185">Reference proteome</keyword>
<gene>
    <name evidence="3" type="ORF">SHELI_v1c05540</name>
</gene>
<dbReference type="AlphaFoldDB" id="A0A1B3SKR1"/>
<feature type="transmembrane region" description="Helical" evidence="2">
    <location>
        <begin position="290"/>
        <end position="309"/>
    </location>
</feature>
<accession>A0A1B3SKR1</accession>
<feature type="compositionally biased region" description="Polar residues" evidence="1">
    <location>
        <begin position="142"/>
        <end position="153"/>
    </location>
</feature>
<dbReference type="EMBL" id="CP017015">
    <property type="protein sequence ID" value="AOG60505.1"/>
    <property type="molecule type" value="Genomic_DNA"/>
</dbReference>
<evidence type="ECO:0000256" key="1">
    <source>
        <dbReference type="SAM" id="MobiDB-lite"/>
    </source>
</evidence>
<reference evidence="3 4" key="1">
    <citation type="submission" date="2016-08" db="EMBL/GenBank/DDBJ databases">
        <title>Complete genome sequence of Spiroplasma helicoides TABS-2 (DSM 22551).</title>
        <authorList>
            <person name="Shen W.-Y."/>
            <person name="Lo W.-S."/>
            <person name="Lai Y.-C."/>
            <person name="Kuo C.-H."/>
        </authorList>
    </citation>
    <scope>NUCLEOTIDE SEQUENCE [LARGE SCALE GENOMIC DNA]</scope>
    <source>
        <strain evidence="3 4">TABS-2</strain>
    </source>
</reference>
<dbReference type="STRING" id="216938.SHELI_v1c05540"/>
<feature type="region of interest" description="Disordered" evidence="1">
    <location>
        <begin position="142"/>
        <end position="174"/>
    </location>
</feature>
<dbReference type="OrthoDB" id="392088at2"/>
<evidence type="ECO:0000313" key="4">
    <source>
        <dbReference type="Proteomes" id="UP000094378"/>
    </source>
</evidence>
<keyword evidence="2" id="KW-0812">Transmembrane</keyword>